<dbReference type="Proteomes" id="UP001182556">
    <property type="component" value="Unassembled WGS sequence"/>
</dbReference>
<proteinExistence type="predicted"/>
<dbReference type="InterPro" id="IPR013096">
    <property type="entry name" value="Cupin_2"/>
</dbReference>
<organism evidence="3 4">
    <name type="scientific">Papiliotrema laurentii</name>
    <name type="common">Cryptococcus laurentii</name>
    <dbReference type="NCBI Taxonomy" id="5418"/>
    <lineage>
        <taxon>Eukaryota</taxon>
        <taxon>Fungi</taxon>
        <taxon>Dikarya</taxon>
        <taxon>Basidiomycota</taxon>
        <taxon>Agaricomycotina</taxon>
        <taxon>Tremellomycetes</taxon>
        <taxon>Tremellales</taxon>
        <taxon>Rhynchogastremaceae</taxon>
        <taxon>Papiliotrema</taxon>
    </lineage>
</organism>
<keyword evidence="1" id="KW-0479">Metal-binding</keyword>
<accession>A0AAD9FPX7</accession>
<sequence>MTQQPVRVVKGAELEVSGGQTPGMSRSVALANVSDQLCGSLMIAQPHTSSGIHHHGAQDTIVYAVKGTGTLVSDNGNTRQELRPGDWALIPAGTDHQECNAGDEEVVWVIVRGGREAEVVNVEDWR</sequence>
<evidence type="ECO:0000259" key="2">
    <source>
        <dbReference type="Pfam" id="PF07883"/>
    </source>
</evidence>
<dbReference type="Pfam" id="PF07883">
    <property type="entry name" value="Cupin_2"/>
    <property type="match status" value="1"/>
</dbReference>
<dbReference type="GO" id="GO:0046872">
    <property type="term" value="F:metal ion binding"/>
    <property type="evidence" value="ECO:0007669"/>
    <property type="project" value="UniProtKB-KW"/>
</dbReference>
<gene>
    <name evidence="3" type="ORF">DB88DRAFT_513171</name>
</gene>
<evidence type="ECO:0000313" key="3">
    <source>
        <dbReference type="EMBL" id="KAK1921117.1"/>
    </source>
</evidence>
<comment type="caution">
    <text evidence="3">The sequence shown here is derived from an EMBL/GenBank/DDBJ whole genome shotgun (WGS) entry which is preliminary data.</text>
</comment>
<dbReference type="AlphaFoldDB" id="A0AAD9FPX7"/>
<dbReference type="InterPro" id="IPR014710">
    <property type="entry name" value="RmlC-like_jellyroll"/>
</dbReference>
<reference evidence="3" key="1">
    <citation type="submission" date="2023-02" db="EMBL/GenBank/DDBJ databases">
        <title>Identification and recombinant expression of a fungal hydrolase from Papiliotrema laurentii that hydrolyzes apple cutin and clears colloidal polyester polyurethane.</title>
        <authorList>
            <consortium name="DOE Joint Genome Institute"/>
            <person name="Roman V.A."/>
            <person name="Bojanowski C."/>
            <person name="Crable B.R."/>
            <person name="Wagner D.N."/>
            <person name="Hung C.S."/>
            <person name="Nadeau L.J."/>
            <person name="Schratz L."/>
            <person name="Haridas S."/>
            <person name="Pangilinan J."/>
            <person name="Lipzen A."/>
            <person name="Na H."/>
            <person name="Yan M."/>
            <person name="Ng V."/>
            <person name="Grigoriev I.V."/>
            <person name="Spatafora J.W."/>
            <person name="Barlow D."/>
            <person name="Biffinger J."/>
            <person name="Kelley-Loughnane N."/>
            <person name="Varaljay V.A."/>
            <person name="Crookes-Goodson W.J."/>
        </authorList>
    </citation>
    <scope>NUCLEOTIDE SEQUENCE</scope>
    <source>
        <strain evidence="3">5307AH</strain>
    </source>
</reference>
<dbReference type="Gene3D" id="2.60.120.10">
    <property type="entry name" value="Jelly Rolls"/>
    <property type="match status" value="1"/>
</dbReference>
<dbReference type="SUPFAM" id="SSF51182">
    <property type="entry name" value="RmlC-like cupins"/>
    <property type="match status" value="1"/>
</dbReference>
<dbReference type="InterPro" id="IPR011051">
    <property type="entry name" value="RmlC_Cupin_sf"/>
</dbReference>
<dbReference type="InterPro" id="IPR051610">
    <property type="entry name" value="GPI/OXD"/>
</dbReference>
<dbReference type="PANTHER" id="PTHR35848">
    <property type="entry name" value="OXALATE-BINDING PROTEIN"/>
    <property type="match status" value="1"/>
</dbReference>
<protein>
    <submittedName>
        <fullName evidence="3">RmlC-like cupin domain-containing protein</fullName>
    </submittedName>
</protein>
<evidence type="ECO:0000256" key="1">
    <source>
        <dbReference type="ARBA" id="ARBA00022723"/>
    </source>
</evidence>
<name>A0AAD9FPX7_PAPLA</name>
<evidence type="ECO:0000313" key="4">
    <source>
        <dbReference type="Proteomes" id="UP001182556"/>
    </source>
</evidence>
<dbReference type="EMBL" id="JAODAN010000011">
    <property type="protein sequence ID" value="KAK1921117.1"/>
    <property type="molecule type" value="Genomic_DNA"/>
</dbReference>
<keyword evidence="4" id="KW-1185">Reference proteome</keyword>
<feature type="domain" description="Cupin type-2" evidence="2">
    <location>
        <begin position="41"/>
        <end position="111"/>
    </location>
</feature>